<proteinExistence type="predicted"/>
<name>A0ABW5ZQ00_9FLAO</name>
<dbReference type="Proteomes" id="UP001597548">
    <property type="component" value="Unassembled WGS sequence"/>
</dbReference>
<reference evidence="2" key="1">
    <citation type="journal article" date="2019" name="Int. J. Syst. Evol. Microbiol.">
        <title>The Global Catalogue of Microorganisms (GCM) 10K type strain sequencing project: providing services to taxonomists for standard genome sequencing and annotation.</title>
        <authorList>
            <consortium name="The Broad Institute Genomics Platform"/>
            <consortium name="The Broad Institute Genome Sequencing Center for Infectious Disease"/>
            <person name="Wu L."/>
            <person name="Ma J."/>
        </authorList>
    </citation>
    <scope>NUCLEOTIDE SEQUENCE [LARGE SCALE GENOMIC DNA]</scope>
    <source>
        <strain evidence="2">KCTC 32514</strain>
    </source>
</reference>
<organism evidence="1 2">
    <name type="scientific">Psychroserpens luteus</name>
    <dbReference type="NCBI Taxonomy" id="1434066"/>
    <lineage>
        <taxon>Bacteria</taxon>
        <taxon>Pseudomonadati</taxon>
        <taxon>Bacteroidota</taxon>
        <taxon>Flavobacteriia</taxon>
        <taxon>Flavobacteriales</taxon>
        <taxon>Flavobacteriaceae</taxon>
        <taxon>Psychroserpens</taxon>
    </lineage>
</organism>
<gene>
    <name evidence="1" type="ORF">ACFS29_02840</name>
</gene>
<evidence type="ECO:0000313" key="1">
    <source>
        <dbReference type="EMBL" id="MFD2914561.1"/>
    </source>
</evidence>
<sequence>MMPNNYNSFNEIDNQLKILSLQKQIYKEHIKLNIKSSKNSLSAINIKSEFKSALQEQVLTFIINNLIKRFK</sequence>
<comment type="caution">
    <text evidence="1">The sequence shown here is derived from an EMBL/GenBank/DDBJ whole genome shotgun (WGS) entry which is preliminary data.</text>
</comment>
<evidence type="ECO:0000313" key="2">
    <source>
        <dbReference type="Proteomes" id="UP001597548"/>
    </source>
</evidence>
<keyword evidence="2" id="KW-1185">Reference proteome</keyword>
<dbReference type="InterPro" id="IPR046290">
    <property type="entry name" value="DUF6327"/>
</dbReference>
<dbReference type="Pfam" id="PF19852">
    <property type="entry name" value="DUF6327"/>
    <property type="match status" value="1"/>
</dbReference>
<protein>
    <submittedName>
        <fullName evidence="1">DUF6327 family protein</fullName>
    </submittedName>
</protein>
<dbReference type="EMBL" id="JBHUOS010000001">
    <property type="protein sequence ID" value="MFD2914561.1"/>
    <property type="molecule type" value="Genomic_DNA"/>
</dbReference>
<accession>A0ABW5ZQ00</accession>
<dbReference type="RefSeq" id="WP_379660171.1">
    <property type="nucleotide sequence ID" value="NZ_JBHUOS010000001.1"/>
</dbReference>